<keyword evidence="2" id="KW-1133">Transmembrane helix</keyword>
<comment type="caution">
    <text evidence="3">The sequence shown here is derived from an EMBL/GenBank/DDBJ whole genome shotgun (WGS) entry which is preliminary data.</text>
</comment>
<proteinExistence type="predicted"/>
<feature type="transmembrane region" description="Helical" evidence="2">
    <location>
        <begin position="354"/>
        <end position="375"/>
    </location>
</feature>
<dbReference type="InterPro" id="IPR000175">
    <property type="entry name" value="Na/ntran_symport"/>
</dbReference>
<dbReference type="PROSITE" id="PS50267">
    <property type="entry name" value="NA_NEUROTRAN_SYMP_3"/>
    <property type="match status" value="1"/>
</dbReference>
<gene>
    <name evidence="3" type="primary">Acey_s0021.g425</name>
    <name evidence="3" type="ORF">Y032_0021g425</name>
</gene>
<evidence type="ECO:0000256" key="1">
    <source>
        <dbReference type="SAM" id="MobiDB-lite"/>
    </source>
</evidence>
<feature type="transmembrane region" description="Helical" evidence="2">
    <location>
        <begin position="115"/>
        <end position="133"/>
    </location>
</feature>
<evidence type="ECO:0000313" key="4">
    <source>
        <dbReference type="Proteomes" id="UP000024635"/>
    </source>
</evidence>
<dbReference type="GO" id="GO:0016020">
    <property type="term" value="C:membrane"/>
    <property type="evidence" value="ECO:0007669"/>
    <property type="project" value="InterPro"/>
</dbReference>
<keyword evidence="2" id="KW-0472">Membrane</keyword>
<dbReference type="Proteomes" id="UP000024635">
    <property type="component" value="Unassembled WGS sequence"/>
</dbReference>
<accession>A0A016V198</accession>
<feature type="transmembrane region" description="Helical" evidence="2">
    <location>
        <begin position="443"/>
        <end position="463"/>
    </location>
</feature>
<evidence type="ECO:0000313" key="3">
    <source>
        <dbReference type="EMBL" id="EYC20792.1"/>
    </source>
</evidence>
<dbReference type="OrthoDB" id="5875019at2759"/>
<keyword evidence="2" id="KW-0812">Transmembrane</keyword>
<feature type="region of interest" description="Disordered" evidence="1">
    <location>
        <begin position="1"/>
        <end position="24"/>
    </location>
</feature>
<feature type="transmembrane region" description="Helical" evidence="2">
    <location>
        <begin position="139"/>
        <end position="159"/>
    </location>
</feature>
<protein>
    <submittedName>
        <fullName evidence="3">Uncharacterized protein</fullName>
    </submittedName>
</protein>
<reference evidence="4" key="1">
    <citation type="journal article" date="2015" name="Nat. Genet.">
        <title>The genome and transcriptome of the zoonotic hookworm Ancylostoma ceylanicum identify infection-specific gene families.</title>
        <authorList>
            <person name="Schwarz E.M."/>
            <person name="Hu Y."/>
            <person name="Antoshechkin I."/>
            <person name="Miller M.M."/>
            <person name="Sternberg P.W."/>
            <person name="Aroian R.V."/>
        </authorList>
    </citation>
    <scope>NUCLEOTIDE SEQUENCE</scope>
    <source>
        <strain evidence="4">HY135</strain>
    </source>
</reference>
<feature type="transmembrane region" description="Helical" evidence="2">
    <location>
        <begin position="216"/>
        <end position="244"/>
    </location>
</feature>
<dbReference type="EMBL" id="JARK01001357">
    <property type="protein sequence ID" value="EYC20792.1"/>
    <property type="molecule type" value="Genomic_DNA"/>
</dbReference>
<sequence>MASKDQESGPGKTGLTLKKKKKKKKRSAEHIWNLANEPKAIVSCRHIKISDPHAAYRCTSLFDDSFCATEGSGSYYYGKRCFNDSSHVTSQMKAVNHYFEHLTSPPNADFDLPRLLYTFFVYCSLALLGVFGVRVIRLFLAFTYVCFICALLISFAQFVDVARFIIAFKALVRATDPEAIYDIQAYGILHRDTVTAKKMDENDGKKKLQISSFHHFICTYLAAFYASVVSSGLGLSGILCISSFRARNGDSFRLTYGIMFNNVVVSIISLLCFLFAMSAISRQYRLDTTDVTAAGYNFAIAAITEVFMVKEKYVIWLIIYHISVYVVSILTFCGPLIIICAIVRDIAERHRQLWTAWAIIAFCLSAFLASVPRSIVTFGDQWDKTIVMLKDCTTFFVVAIMIVAFVLVYGEREYVIDLSQLYPIKDGDRPWSSPAHPAQIGHFLIAECFAVVTMVMTFVYNFTGYTHSRLVMIVVAACVLFLVILAVIFGFLAYNAYGSIRRAERATSYRFRVILTYSVPPRCADSGNWQLILYLKCLEMVSKPRILCWGLYQFAGTNLHAKTCITFDLLDRTGQDLFTRRCCRGGQPAPSTRFLERIRPCSKKRVF</sequence>
<feature type="transmembrane region" description="Helical" evidence="2">
    <location>
        <begin position="256"/>
        <end position="279"/>
    </location>
</feature>
<feature type="transmembrane region" description="Helical" evidence="2">
    <location>
        <begin position="387"/>
        <end position="409"/>
    </location>
</feature>
<feature type="transmembrane region" description="Helical" evidence="2">
    <location>
        <begin position="315"/>
        <end position="342"/>
    </location>
</feature>
<name>A0A016V198_9BILA</name>
<organism evidence="3 4">
    <name type="scientific">Ancylostoma ceylanicum</name>
    <dbReference type="NCBI Taxonomy" id="53326"/>
    <lineage>
        <taxon>Eukaryota</taxon>
        <taxon>Metazoa</taxon>
        <taxon>Ecdysozoa</taxon>
        <taxon>Nematoda</taxon>
        <taxon>Chromadorea</taxon>
        <taxon>Rhabditida</taxon>
        <taxon>Rhabditina</taxon>
        <taxon>Rhabditomorpha</taxon>
        <taxon>Strongyloidea</taxon>
        <taxon>Ancylostomatidae</taxon>
        <taxon>Ancylostomatinae</taxon>
        <taxon>Ancylostoma</taxon>
    </lineage>
</organism>
<feature type="transmembrane region" description="Helical" evidence="2">
    <location>
        <begin position="469"/>
        <end position="494"/>
    </location>
</feature>
<keyword evidence="4" id="KW-1185">Reference proteome</keyword>
<dbReference type="AlphaFoldDB" id="A0A016V198"/>
<evidence type="ECO:0000256" key="2">
    <source>
        <dbReference type="SAM" id="Phobius"/>
    </source>
</evidence>